<evidence type="ECO:0000256" key="6">
    <source>
        <dbReference type="ARBA" id="ARBA00022989"/>
    </source>
</evidence>
<evidence type="ECO:0000313" key="13">
    <source>
        <dbReference type="Proteomes" id="UP001165569"/>
    </source>
</evidence>
<dbReference type="InterPro" id="IPR025966">
    <property type="entry name" value="OppC_N"/>
</dbReference>
<dbReference type="NCBIfam" id="NF007376">
    <property type="entry name" value="PRK09881.1"/>
    <property type="match status" value="1"/>
</dbReference>
<feature type="domain" description="ABC transmembrane type-1" evidence="9">
    <location>
        <begin position="104"/>
        <end position="289"/>
    </location>
</feature>
<keyword evidence="4" id="KW-0997">Cell inner membrane</keyword>
<feature type="transmembrane region" description="Helical" evidence="8">
    <location>
        <begin position="38"/>
        <end position="61"/>
    </location>
</feature>
<dbReference type="InterPro" id="IPR050366">
    <property type="entry name" value="BP-dependent_transpt_permease"/>
</dbReference>
<feature type="transmembrane region" description="Helical" evidence="8">
    <location>
        <begin position="225"/>
        <end position="248"/>
    </location>
</feature>
<comment type="subcellular location">
    <subcellularLocation>
        <location evidence="1">Cell inner membrane</location>
        <topology evidence="1">Multi-pass membrane protein</topology>
    </subcellularLocation>
    <subcellularLocation>
        <location evidence="8">Cell membrane</location>
        <topology evidence="8">Multi-pass membrane protein</topology>
    </subcellularLocation>
</comment>
<dbReference type="EMBL" id="JAMPJU010000002">
    <property type="protein sequence ID" value="MCV9881359.1"/>
    <property type="molecule type" value="Genomic_DNA"/>
</dbReference>
<dbReference type="Proteomes" id="UP001165569">
    <property type="component" value="Unassembled WGS sequence"/>
</dbReference>
<organism evidence="10 13">
    <name type="scientific">Brenneria izbisi</name>
    <dbReference type="NCBI Taxonomy" id="2939450"/>
    <lineage>
        <taxon>Bacteria</taxon>
        <taxon>Pseudomonadati</taxon>
        <taxon>Pseudomonadota</taxon>
        <taxon>Gammaproteobacteria</taxon>
        <taxon>Enterobacterales</taxon>
        <taxon>Pectobacteriaceae</taxon>
        <taxon>Brenneria</taxon>
    </lineage>
</organism>
<gene>
    <name evidence="10" type="ORF">NC803_04335</name>
    <name evidence="11" type="ORF">NC856_03595</name>
</gene>
<evidence type="ECO:0000313" key="11">
    <source>
        <dbReference type="EMBL" id="MCV9881359.1"/>
    </source>
</evidence>
<evidence type="ECO:0000256" key="8">
    <source>
        <dbReference type="RuleBase" id="RU363032"/>
    </source>
</evidence>
<evidence type="ECO:0000259" key="9">
    <source>
        <dbReference type="PROSITE" id="PS50928"/>
    </source>
</evidence>
<keyword evidence="3" id="KW-1003">Cell membrane</keyword>
<feature type="transmembrane region" description="Helical" evidence="8">
    <location>
        <begin position="268"/>
        <end position="289"/>
    </location>
</feature>
<dbReference type="RefSeq" id="WP_264089068.1">
    <property type="nucleotide sequence ID" value="NZ_JAMPJT010000002.1"/>
</dbReference>
<evidence type="ECO:0000256" key="1">
    <source>
        <dbReference type="ARBA" id="ARBA00004429"/>
    </source>
</evidence>
<dbReference type="AlphaFoldDB" id="A0AA42C145"/>
<dbReference type="Proteomes" id="UP001165568">
    <property type="component" value="Unassembled WGS sequence"/>
</dbReference>
<comment type="caution">
    <text evidence="10">The sequence shown here is derived from an EMBL/GenBank/DDBJ whole genome shotgun (WGS) entry which is preliminary data.</text>
</comment>
<dbReference type="InterPro" id="IPR035906">
    <property type="entry name" value="MetI-like_sf"/>
</dbReference>
<keyword evidence="5 8" id="KW-0812">Transmembrane</keyword>
<keyword evidence="2 8" id="KW-0813">Transport</keyword>
<evidence type="ECO:0000256" key="7">
    <source>
        <dbReference type="ARBA" id="ARBA00023136"/>
    </source>
</evidence>
<dbReference type="SUPFAM" id="SSF161098">
    <property type="entry name" value="MetI-like"/>
    <property type="match status" value="1"/>
</dbReference>
<comment type="similarity">
    <text evidence="8">Belongs to the binding-protein-dependent transport system permease family.</text>
</comment>
<dbReference type="EMBL" id="JAMPJT010000002">
    <property type="protein sequence ID" value="MCV9878077.1"/>
    <property type="molecule type" value="Genomic_DNA"/>
</dbReference>
<feature type="transmembrane region" description="Helical" evidence="8">
    <location>
        <begin position="104"/>
        <end position="127"/>
    </location>
</feature>
<dbReference type="PANTHER" id="PTHR43386:SF1">
    <property type="entry name" value="D,D-DIPEPTIDE TRANSPORT SYSTEM PERMEASE PROTEIN DDPC-RELATED"/>
    <property type="match status" value="1"/>
</dbReference>
<dbReference type="PROSITE" id="PS50928">
    <property type="entry name" value="ABC_TM1"/>
    <property type="match status" value="1"/>
</dbReference>
<evidence type="ECO:0000256" key="4">
    <source>
        <dbReference type="ARBA" id="ARBA00022519"/>
    </source>
</evidence>
<dbReference type="InterPro" id="IPR000515">
    <property type="entry name" value="MetI-like"/>
</dbReference>
<evidence type="ECO:0000256" key="3">
    <source>
        <dbReference type="ARBA" id="ARBA00022475"/>
    </source>
</evidence>
<reference evidence="10" key="1">
    <citation type="submission" date="2022-04" db="EMBL/GenBank/DDBJ databases">
        <title>Brenneria sp. isolated from walnut trees in Serbia.</title>
        <authorList>
            <person name="Gasic K."/>
            <person name="Zlatkovic N."/>
            <person name="Kuzmanovic N."/>
        </authorList>
    </citation>
    <scope>NUCLEOTIDE SEQUENCE</scope>
    <source>
        <strain evidence="11">KBI 423</strain>
        <strain evidence="10">KBI 447</strain>
    </source>
</reference>
<keyword evidence="6 8" id="KW-1133">Transmembrane helix</keyword>
<evidence type="ECO:0000256" key="5">
    <source>
        <dbReference type="ARBA" id="ARBA00022692"/>
    </source>
</evidence>
<dbReference type="Pfam" id="PF00528">
    <property type="entry name" value="BPD_transp_1"/>
    <property type="match status" value="1"/>
</dbReference>
<accession>A0AA42C145</accession>
<name>A0AA42C145_9GAMM</name>
<dbReference type="Gene3D" id="1.10.3720.10">
    <property type="entry name" value="MetI-like"/>
    <property type="match status" value="1"/>
</dbReference>
<dbReference type="CDD" id="cd06261">
    <property type="entry name" value="TM_PBP2"/>
    <property type="match status" value="1"/>
</dbReference>
<dbReference type="GO" id="GO:0071916">
    <property type="term" value="F:dipeptide transmembrane transporter activity"/>
    <property type="evidence" value="ECO:0007669"/>
    <property type="project" value="TreeGrafter"/>
</dbReference>
<evidence type="ECO:0000313" key="12">
    <source>
        <dbReference type="Proteomes" id="UP001165568"/>
    </source>
</evidence>
<sequence length="303" mass="32768">MSLIENGVENGDVNLPPPETTSRFANWRRTAYLLSRSPLTLVGALIILIVTLLMLFSPWLVPYDPNAIDLTARLQAPSALHWFGTDEVGRDIFSRVLIGSQQSVTAGVAVVVVAGIIGSLLGCFSGVMGGVMDGLIMRCMDIMLSVPSLVLTMALAAALGPSLFNAMLAIAVVRIPFYVRLARGQTLMLRHQAYMQASRTFGASRWHLISWHVLRNVLPPLVVQASLDIGTSILMAATLGFIGLGAQQPTAEWGAMVANGRNYILDQWWYSAFPGMAILITATGFNLFGDGLRDLLDPKGRGR</sequence>
<protein>
    <submittedName>
        <fullName evidence="10">D,D-dipeptide ABC transporter permease</fullName>
    </submittedName>
</protein>
<dbReference type="GO" id="GO:0005886">
    <property type="term" value="C:plasma membrane"/>
    <property type="evidence" value="ECO:0007669"/>
    <property type="project" value="UniProtKB-SubCell"/>
</dbReference>
<keyword evidence="12" id="KW-1185">Reference proteome</keyword>
<evidence type="ECO:0000256" key="2">
    <source>
        <dbReference type="ARBA" id="ARBA00022448"/>
    </source>
</evidence>
<dbReference type="Pfam" id="PF12911">
    <property type="entry name" value="OppC_N"/>
    <property type="match status" value="1"/>
</dbReference>
<proteinExistence type="inferred from homology"/>
<evidence type="ECO:0000313" key="10">
    <source>
        <dbReference type="EMBL" id="MCV9878077.1"/>
    </source>
</evidence>
<dbReference type="PANTHER" id="PTHR43386">
    <property type="entry name" value="OLIGOPEPTIDE TRANSPORT SYSTEM PERMEASE PROTEIN APPC"/>
    <property type="match status" value="1"/>
</dbReference>
<keyword evidence="7 8" id="KW-0472">Membrane</keyword>